<dbReference type="STRING" id="1618589.UX25_C0003G0003"/>
<comment type="caution">
    <text evidence="1">The sequence shown here is derived from an EMBL/GenBank/DDBJ whole genome shotgun (WGS) entry which is preliminary data.</text>
</comment>
<protein>
    <submittedName>
        <fullName evidence="1">Uncharacterized protein</fullName>
    </submittedName>
</protein>
<reference evidence="1 2" key="1">
    <citation type="journal article" date="2015" name="Nature">
        <title>rRNA introns, odd ribosomes, and small enigmatic genomes across a large radiation of phyla.</title>
        <authorList>
            <person name="Brown C.T."/>
            <person name="Hug L.A."/>
            <person name="Thomas B.C."/>
            <person name="Sharon I."/>
            <person name="Castelle C.J."/>
            <person name="Singh A."/>
            <person name="Wilkins M.J."/>
            <person name="Williams K.H."/>
            <person name="Banfield J.F."/>
        </authorList>
    </citation>
    <scope>NUCLEOTIDE SEQUENCE [LARGE SCALE GENOMIC DNA]</scope>
</reference>
<evidence type="ECO:0000313" key="1">
    <source>
        <dbReference type="EMBL" id="KKU17672.1"/>
    </source>
</evidence>
<sequence length="67" mass="7638">MERKRGLFRSTIKLISSLWDGDERPTELEAQPVNDSEDQVRVRFVVKGNEHQQIIGADSDQLKVPSS</sequence>
<gene>
    <name evidence="1" type="ORF">UX25_C0003G0003</name>
</gene>
<dbReference type="EMBL" id="LCLM01000003">
    <property type="protein sequence ID" value="KKU17672.1"/>
    <property type="molecule type" value="Genomic_DNA"/>
</dbReference>
<evidence type="ECO:0000313" key="2">
    <source>
        <dbReference type="Proteomes" id="UP000034922"/>
    </source>
</evidence>
<name>A0A0G1NBF5_9BACT</name>
<organism evidence="1 2">
    <name type="scientific">Candidatus Woesebacteria bacterium GW2011_GWC2_45_9</name>
    <dbReference type="NCBI Taxonomy" id="1618589"/>
    <lineage>
        <taxon>Bacteria</taxon>
        <taxon>Candidatus Woeseibacteriota</taxon>
    </lineage>
</organism>
<proteinExistence type="predicted"/>
<dbReference type="Proteomes" id="UP000034922">
    <property type="component" value="Unassembled WGS sequence"/>
</dbReference>
<accession>A0A0G1NBF5</accession>
<dbReference type="AlphaFoldDB" id="A0A0G1NBF5"/>